<comment type="caution">
    <text evidence="3">The sequence shown here is derived from an EMBL/GenBank/DDBJ whole genome shotgun (WGS) entry which is preliminary data.</text>
</comment>
<dbReference type="PRINTS" id="PR00081">
    <property type="entry name" value="GDHRDH"/>
</dbReference>
<reference evidence="3 4" key="1">
    <citation type="journal article" date="2016" name="Nat. Commun.">
        <title>Thousands of microbial genomes shed light on interconnected biogeochemical processes in an aquifer system.</title>
        <authorList>
            <person name="Anantharaman K."/>
            <person name="Brown C.T."/>
            <person name="Hug L.A."/>
            <person name="Sharon I."/>
            <person name="Castelle C.J."/>
            <person name="Probst A.J."/>
            <person name="Thomas B.C."/>
            <person name="Singh A."/>
            <person name="Wilkins M.J."/>
            <person name="Karaoz U."/>
            <person name="Brodie E.L."/>
            <person name="Williams K.H."/>
            <person name="Hubbard S.S."/>
            <person name="Banfield J.F."/>
        </authorList>
    </citation>
    <scope>NUCLEOTIDE SEQUENCE [LARGE SCALE GENOMIC DNA]</scope>
</reference>
<dbReference type="EMBL" id="MFDV01000020">
    <property type="protein sequence ID" value="OGE71327.1"/>
    <property type="molecule type" value="Genomic_DNA"/>
</dbReference>
<dbReference type="InterPro" id="IPR036291">
    <property type="entry name" value="NAD(P)-bd_dom_sf"/>
</dbReference>
<dbReference type="STRING" id="1797794.A3H40_03795"/>
<proteinExistence type="inferred from homology"/>
<dbReference type="PANTHER" id="PTHR43639">
    <property type="entry name" value="OXIDOREDUCTASE, SHORT-CHAIN DEHYDROGENASE/REDUCTASE FAMILY (AFU_ORTHOLOGUE AFUA_5G02870)"/>
    <property type="match status" value="1"/>
</dbReference>
<keyword evidence="2" id="KW-0560">Oxidoreductase</keyword>
<dbReference type="Gene3D" id="3.40.50.720">
    <property type="entry name" value="NAD(P)-binding Rossmann-like Domain"/>
    <property type="match status" value="1"/>
</dbReference>
<accession>A0A1F5N122</accession>
<name>A0A1F5N122_9BACT</name>
<evidence type="ECO:0000313" key="3">
    <source>
        <dbReference type="EMBL" id="OGE71327.1"/>
    </source>
</evidence>
<gene>
    <name evidence="3" type="ORF">A3H40_03795</name>
</gene>
<dbReference type="InterPro" id="IPR002347">
    <property type="entry name" value="SDR_fam"/>
</dbReference>
<dbReference type="AlphaFoldDB" id="A0A1F5N122"/>
<comment type="similarity">
    <text evidence="1">Belongs to the short-chain dehydrogenases/reductases (SDR) family.</text>
</comment>
<dbReference type="GO" id="GO:0016491">
    <property type="term" value="F:oxidoreductase activity"/>
    <property type="evidence" value="ECO:0007669"/>
    <property type="project" value="UniProtKB-KW"/>
</dbReference>
<dbReference type="PANTHER" id="PTHR43639:SF1">
    <property type="entry name" value="SHORT-CHAIN DEHYDROGENASE_REDUCTASE FAMILY PROTEIN"/>
    <property type="match status" value="1"/>
</dbReference>
<dbReference type="SUPFAM" id="SSF51735">
    <property type="entry name" value="NAD(P)-binding Rossmann-fold domains"/>
    <property type="match status" value="1"/>
</dbReference>
<dbReference type="Proteomes" id="UP000177057">
    <property type="component" value="Unassembled WGS sequence"/>
</dbReference>
<sequence length="145" mass="16215">MIKNKNIFITGASSGIGQAIAIEVAKQGANVLIHYRKNEDGASKTLQKVNKYAKGEIFAADLTKPEEVKKLFDKIKQKGYQTLDALVNNVGEARSGEFDDLEIWNHQLSNIFLSQVYTSNEFIKFNNSDNLRKIVNISSVYGMLV</sequence>
<evidence type="ECO:0008006" key="5">
    <source>
        <dbReference type="Google" id="ProtNLM"/>
    </source>
</evidence>
<dbReference type="Pfam" id="PF00106">
    <property type="entry name" value="adh_short"/>
    <property type="match status" value="1"/>
</dbReference>
<evidence type="ECO:0000256" key="2">
    <source>
        <dbReference type="ARBA" id="ARBA00023002"/>
    </source>
</evidence>
<evidence type="ECO:0000313" key="4">
    <source>
        <dbReference type="Proteomes" id="UP000177057"/>
    </source>
</evidence>
<organism evidence="3 4">
    <name type="scientific">Candidatus Daviesbacteria bacterium RIFCSPLOWO2_02_FULL_38_15</name>
    <dbReference type="NCBI Taxonomy" id="1797794"/>
    <lineage>
        <taxon>Bacteria</taxon>
        <taxon>Candidatus Daviesiibacteriota</taxon>
    </lineage>
</organism>
<evidence type="ECO:0000256" key="1">
    <source>
        <dbReference type="ARBA" id="ARBA00006484"/>
    </source>
</evidence>
<protein>
    <recommendedName>
        <fullName evidence="5">Short-chain dehydrogenase</fullName>
    </recommendedName>
</protein>